<evidence type="ECO:0008006" key="3">
    <source>
        <dbReference type="Google" id="ProtNLM"/>
    </source>
</evidence>
<gene>
    <name evidence="1" type="ORF">COU01_00355</name>
</gene>
<dbReference type="AlphaFoldDB" id="A0A2H0V307"/>
<organism evidence="1 2">
    <name type="scientific">Candidatus Falkowbacteria bacterium CG10_big_fil_rev_8_21_14_0_10_44_15</name>
    <dbReference type="NCBI Taxonomy" id="1974569"/>
    <lineage>
        <taxon>Bacteria</taxon>
        <taxon>Candidatus Falkowiibacteriota</taxon>
    </lineage>
</organism>
<dbReference type="Proteomes" id="UP000228510">
    <property type="component" value="Unassembled WGS sequence"/>
</dbReference>
<dbReference type="SUPFAM" id="SSF56112">
    <property type="entry name" value="Protein kinase-like (PK-like)"/>
    <property type="match status" value="1"/>
</dbReference>
<proteinExistence type="predicted"/>
<sequence length="318" mass="36146">MMVNYEAILRRFLANRGDSSLPIESMNGSSDNKIFRVGGYVYRLGRVADIQADVMIYRRFSKCGCVFPRLELMESGKHTGVAIVKMLYLGQSFETLLLSVSDNSVVGNLVKVNRVVLRALRSVHNKTTNSNTNVVIHDNQLFFQELITALMINLGKAGLTEEGFNFLRKTEKSLAHLIGRTMPSRAHRDLSVGNIIVSQNIEEVHFIDPRAAVPYAETSEAIGNVVIDISGYLVSVQRKDMEIQRSSQSISLQNMIDDVTSEIKEYQRQEIFCTELLHICTVLWYSVYAACKCPYCTAPERRWLYDIMVERLRLFLQT</sequence>
<name>A0A2H0V307_9BACT</name>
<evidence type="ECO:0000313" key="1">
    <source>
        <dbReference type="EMBL" id="PIR92710.1"/>
    </source>
</evidence>
<evidence type="ECO:0000313" key="2">
    <source>
        <dbReference type="Proteomes" id="UP000228510"/>
    </source>
</evidence>
<comment type="caution">
    <text evidence="1">The sequence shown here is derived from an EMBL/GenBank/DDBJ whole genome shotgun (WGS) entry which is preliminary data.</text>
</comment>
<reference evidence="2" key="1">
    <citation type="submission" date="2017-09" db="EMBL/GenBank/DDBJ databases">
        <title>Depth-based differentiation of microbial function through sediment-hosted aquifers and enrichment of novel symbionts in the deep terrestrial subsurface.</title>
        <authorList>
            <person name="Probst A.J."/>
            <person name="Ladd B."/>
            <person name="Jarett J.K."/>
            <person name="Geller-Mcgrath D.E."/>
            <person name="Sieber C.M.K."/>
            <person name="Emerson J.B."/>
            <person name="Anantharaman K."/>
            <person name="Thomas B.C."/>
            <person name="Malmstrom R."/>
            <person name="Stieglmeier M."/>
            <person name="Klingl A."/>
            <person name="Woyke T."/>
            <person name="Ryan C.M."/>
            <person name="Banfield J.F."/>
        </authorList>
    </citation>
    <scope>NUCLEOTIDE SEQUENCE [LARGE SCALE GENOMIC DNA]</scope>
</reference>
<protein>
    <recommendedName>
        <fullName evidence="3">Aminoglycoside phosphotransferase domain-containing protein</fullName>
    </recommendedName>
</protein>
<dbReference type="EMBL" id="PFAT01000003">
    <property type="protein sequence ID" value="PIR92710.1"/>
    <property type="molecule type" value="Genomic_DNA"/>
</dbReference>
<accession>A0A2H0V307</accession>
<dbReference type="InterPro" id="IPR011009">
    <property type="entry name" value="Kinase-like_dom_sf"/>
</dbReference>